<evidence type="ECO:0000259" key="4">
    <source>
        <dbReference type="PROSITE" id="PS01124"/>
    </source>
</evidence>
<evidence type="ECO:0000256" key="1">
    <source>
        <dbReference type="ARBA" id="ARBA00023015"/>
    </source>
</evidence>
<dbReference type="PROSITE" id="PS01124">
    <property type="entry name" value="HTH_ARAC_FAMILY_2"/>
    <property type="match status" value="1"/>
</dbReference>
<dbReference type="Gene3D" id="1.10.10.60">
    <property type="entry name" value="Homeodomain-like"/>
    <property type="match status" value="1"/>
</dbReference>
<dbReference type="SUPFAM" id="SSF46689">
    <property type="entry name" value="Homeodomain-like"/>
    <property type="match status" value="2"/>
</dbReference>
<dbReference type="EMBL" id="FOBB01000008">
    <property type="protein sequence ID" value="SEN16495.1"/>
    <property type="molecule type" value="Genomic_DNA"/>
</dbReference>
<dbReference type="InterPro" id="IPR053142">
    <property type="entry name" value="PchR_regulatory_protein"/>
</dbReference>
<reference evidence="5 6" key="1">
    <citation type="submission" date="2016-10" db="EMBL/GenBank/DDBJ databases">
        <authorList>
            <person name="de Groot N.N."/>
        </authorList>
    </citation>
    <scope>NUCLEOTIDE SEQUENCE [LARGE SCALE GENOMIC DNA]</scope>
    <source>
        <strain evidence="5 6">DSM 21039</strain>
    </source>
</reference>
<dbReference type="PANTHER" id="PTHR47893">
    <property type="entry name" value="REGULATORY PROTEIN PCHR"/>
    <property type="match status" value="1"/>
</dbReference>
<sequence length="319" mass="36066">MKISVIDKGSGIAAQFAQAIGAQTSGRFINIPKSKGSGYITGFSWGSDLRMMIRNYYLHEAVFVERTNELAEGQEDVVVLLSGIFPPLVNGQEQLLPERARIMICRHLVSSIMEMPSNTSFGSVTIAISRKYLLQLFGHINHPVVANVLEAKENFVVEMEVSSDIIVTANQMLKQPVPESLESYYYKLKCEELLCYTFALLLKREEMPAIGVHIDDIKAIYAIKAHLQAHLNEPPHIAGLAKQAKMSEPKLRKLFKRIFGRGVFEFYQFLRMEMAARLLKDKKLTVSEVGYQLGFTNLSHFSRVFAKYHGIKPKQYSQS</sequence>
<gene>
    <name evidence="5" type="ORF">SAMN04488505_108236</name>
</gene>
<keyword evidence="1" id="KW-0805">Transcription regulation</keyword>
<organism evidence="5 6">
    <name type="scientific">Chitinophaga rupis</name>
    <dbReference type="NCBI Taxonomy" id="573321"/>
    <lineage>
        <taxon>Bacteria</taxon>
        <taxon>Pseudomonadati</taxon>
        <taxon>Bacteroidota</taxon>
        <taxon>Chitinophagia</taxon>
        <taxon>Chitinophagales</taxon>
        <taxon>Chitinophagaceae</taxon>
        <taxon>Chitinophaga</taxon>
    </lineage>
</organism>
<dbReference type="InterPro" id="IPR009057">
    <property type="entry name" value="Homeodomain-like_sf"/>
</dbReference>
<dbReference type="STRING" id="573321.SAMN04488505_108236"/>
<dbReference type="Proteomes" id="UP000198984">
    <property type="component" value="Unassembled WGS sequence"/>
</dbReference>
<keyword evidence="6" id="KW-1185">Reference proteome</keyword>
<accession>A0A1H8EAJ2</accession>
<evidence type="ECO:0000313" key="5">
    <source>
        <dbReference type="EMBL" id="SEN16495.1"/>
    </source>
</evidence>
<dbReference type="InterPro" id="IPR020449">
    <property type="entry name" value="Tscrpt_reg_AraC-type_HTH"/>
</dbReference>
<evidence type="ECO:0000256" key="2">
    <source>
        <dbReference type="ARBA" id="ARBA00023125"/>
    </source>
</evidence>
<name>A0A1H8EAJ2_9BACT</name>
<evidence type="ECO:0000256" key="3">
    <source>
        <dbReference type="ARBA" id="ARBA00023163"/>
    </source>
</evidence>
<dbReference type="RefSeq" id="WP_089918965.1">
    <property type="nucleotide sequence ID" value="NZ_FOBB01000008.1"/>
</dbReference>
<dbReference type="AlphaFoldDB" id="A0A1H8EAJ2"/>
<dbReference type="InterPro" id="IPR018060">
    <property type="entry name" value="HTH_AraC"/>
</dbReference>
<protein>
    <submittedName>
        <fullName evidence="5">AraC-type DNA-binding protein</fullName>
    </submittedName>
</protein>
<dbReference type="PRINTS" id="PR00032">
    <property type="entry name" value="HTHARAC"/>
</dbReference>
<dbReference type="PANTHER" id="PTHR47893:SF1">
    <property type="entry name" value="REGULATORY PROTEIN PCHR"/>
    <property type="match status" value="1"/>
</dbReference>
<dbReference type="SMART" id="SM00342">
    <property type="entry name" value="HTH_ARAC"/>
    <property type="match status" value="1"/>
</dbReference>
<dbReference type="GO" id="GO:0003700">
    <property type="term" value="F:DNA-binding transcription factor activity"/>
    <property type="evidence" value="ECO:0007669"/>
    <property type="project" value="InterPro"/>
</dbReference>
<keyword evidence="3" id="KW-0804">Transcription</keyword>
<dbReference type="PROSITE" id="PS00041">
    <property type="entry name" value="HTH_ARAC_FAMILY_1"/>
    <property type="match status" value="1"/>
</dbReference>
<dbReference type="Pfam" id="PF12833">
    <property type="entry name" value="HTH_18"/>
    <property type="match status" value="1"/>
</dbReference>
<dbReference type="OrthoDB" id="1156172at2"/>
<proteinExistence type="predicted"/>
<feature type="domain" description="HTH araC/xylS-type" evidence="4">
    <location>
        <begin position="221"/>
        <end position="319"/>
    </location>
</feature>
<evidence type="ECO:0000313" key="6">
    <source>
        <dbReference type="Proteomes" id="UP000198984"/>
    </source>
</evidence>
<dbReference type="GO" id="GO:0043565">
    <property type="term" value="F:sequence-specific DNA binding"/>
    <property type="evidence" value="ECO:0007669"/>
    <property type="project" value="InterPro"/>
</dbReference>
<keyword evidence="2 5" id="KW-0238">DNA-binding</keyword>
<dbReference type="InterPro" id="IPR018062">
    <property type="entry name" value="HTH_AraC-typ_CS"/>
</dbReference>